<dbReference type="Proteomes" id="UP001595834">
    <property type="component" value="Unassembled WGS sequence"/>
</dbReference>
<dbReference type="SUPFAM" id="SSF56281">
    <property type="entry name" value="Metallo-hydrolase/oxidoreductase"/>
    <property type="match status" value="1"/>
</dbReference>
<name>A0ABV9UYL6_9ACTN</name>
<dbReference type="RefSeq" id="WP_381229625.1">
    <property type="nucleotide sequence ID" value="NZ_JBHSIZ010000047.1"/>
</dbReference>
<dbReference type="InterPro" id="IPR001279">
    <property type="entry name" value="Metallo-B-lactamas"/>
</dbReference>
<gene>
    <name evidence="2" type="ORF">ACFPFX_34670</name>
</gene>
<dbReference type="Pfam" id="PF00753">
    <property type="entry name" value="Lactamase_B"/>
    <property type="match status" value="1"/>
</dbReference>
<protein>
    <submittedName>
        <fullName evidence="2">MBL fold metallo-hydrolase</fullName>
    </submittedName>
</protein>
<feature type="non-terminal residue" evidence="2">
    <location>
        <position position="105"/>
    </location>
</feature>
<dbReference type="EMBL" id="JBHSIZ010000047">
    <property type="protein sequence ID" value="MFC4961447.1"/>
    <property type="molecule type" value="Genomic_DNA"/>
</dbReference>
<evidence type="ECO:0000259" key="1">
    <source>
        <dbReference type="Pfam" id="PF00753"/>
    </source>
</evidence>
<organism evidence="2 3">
    <name type="scientific">Streptomyces mauvecolor</name>
    <dbReference type="NCBI Taxonomy" id="58345"/>
    <lineage>
        <taxon>Bacteria</taxon>
        <taxon>Bacillati</taxon>
        <taxon>Actinomycetota</taxon>
        <taxon>Actinomycetes</taxon>
        <taxon>Kitasatosporales</taxon>
        <taxon>Streptomycetaceae</taxon>
        <taxon>Streptomyces</taxon>
    </lineage>
</organism>
<evidence type="ECO:0000313" key="2">
    <source>
        <dbReference type="EMBL" id="MFC4961447.1"/>
    </source>
</evidence>
<reference evidence="3" key="1">
    <citation type="journal article" date="2019" name="Int. J. Syst. Evol. Microbiol.">
        <title>The Global Catalogue of Microorganisms (GCM) 10K type strain sequencing project: providing services to taxonomists for standard genome sequencing and annotation.</title>
        <authorList>
            <consortium name="The Broad Institute Genomics Platform"/>
            <consortium name="The Broad Institute Genome Sequencing Center for Infectious Disease"/>
            <person name="Wu L."/>
            <person name="Ma J."/>
        </authorList>
    </citation>
    <scope>NUCLEOTIDE SEQUENCE [LARGE SCALE GENOMIC DNA]</scope>
    <source>
        <strain evidence="3">CCM 7224</strain>
    </source>
</reference>
<sequence>MPTHWGELCDRLDNIGAVPGDIKAVLLTHAHPDHLGLAARVRREAGAAVWIHSAEAATLAAANPARAGASTERSMARYLMRRPVNPLGLWRSSKRPAPDRSWPGG</sequence>
<proteinExistence type="predicted"/>
<evidence type="ECO:0000313" key="3">
    <source>
        <dbReference type="Proteomes" id="UP001595834"/>
    </source>
</evidence>
<feature type="domain" description="Metallo-beta-lactamase" evidence="1">
    <location>
        <begin position="15"/>
        <end position="59"/>
    </location>
</feature>
<dbReference type="Gene3D" id="3.60.15.10">
    <property type="entry name" value="Ribonuclease Z/Hydroxyacylglutathione hydrolase-like"/>
    <property type="match status" value="1"/>
</dbReference>
<comment type="caution">
    <text evidence="2">The sequence shown here is derived from an EMBL/GenBank/DDBJ whole genome shotgun (WGS) entry which is preliminary data.</text>
</comment>
<accession>A0ABV9UYL6</accession>
<keyword evidence="3" id="KW-1185">Reference proteome</keyword>
<dbReference type="InterPro" id="IPR036866">
    <property type="entry name" value="RibonucZ/Hydroxyglut_hydro"/>
</dbReference>